<dbReference type="Proteomes" id="UP000216246">
    <property type="component" value="Chromosome"/>
</dbReference>
<organism evidence="1 2">
    <name type="scientific">Mycobacterium marseillense</name>
    <dbReference type="NCBI Taxonomy" id="701042"/>
    <lineage>
        <taxon>Bacteria</taxon>
        <taxon>Bacillati</taxon>
        <taxon>Actinomycetota</taxon>
        <taxon>Actinomycetes</taxon>
        <taxon>Mycobacteriales</taxon>
        <taxon>Mycobacteriaceae</taxon>
        <taxon>Mycobacterium</taxon>
        <taxon>Mycobacterium avium complex (MAC)</taxon>
    </lineage>
</organism>
<sequence>MTHWTSPWRPASPGSAALAIATRPHRGDPLHPAPPRSRSPLDLTVATRFTRLRRARDRHCPGGAFAGRRYSVPHGC</sequence>
<reference evidence="1 2" key="1">
    <citation type="submission" date="2017-08" db="EMBL/GenBank/DDBJ databases">
        <title>Phylogentic analysis of Mycobacterium avium complex whole genomes.</title>
        <authorList>
            <person name="Caverly L.J."/>
            <person name="Spilker T."/>
            <person name="LiPuma J."/>
        </authorList>
    </citation>
    <scope>NUCLEOTIDE SEQUENCE [LARGE SCALE GENOMIC DNA]</scope>
    <source>
        <strain evidence="1 2">FLAC0026</strain>
    </source>
</reference>
<dbReference type="EMBL" id="CP023147">
    <property type="protein sequence ID" value="ASW91869.1"/>
    <property type="molecule type" value="Genomic_DNA"/>
</dbReference>
<protein>
    <submittedName>
        <fullName evidence="1">Uncharacterized protein</fullName>
    </submittedName>
</protein>
<dbReference type="KEGG" id="mmal:CKJ54_19840"/>
<proteinExistence type="predicted"/>
<accession>A0AAC9YM62</accession>
<name>A0AAC9YM62_9MYCO</name>
<evidence type="ECO:0000313" key="1">
    <source>
        <dbReference type="EMBL" id="ASW91869.1"/>
    </source>
</evidence>
<evidence type="ECO:0000313" key="2">
    <source>
        <dbReference type="Proteomes" id="UP000216246"/>
    </source>
</evidence>
<dbReference type="AlphaFoldDB" id="A0AAC9YM62"/>
<gene>
    <name evidence="1" type="ORF">CKJ54_19840</name>
</gene>